<protein>
    <submittedName>
        <fullName evidence="1">10401_t:CDS:1</fullName>
    </submittedName>
</protein>
<sequence>MNNFNKYSNYSIRLDTVLSMKLILQPIELNNHPLQTLLRQSMAFCLKSKLEDNLNFLACYKTLLYVECRNEVNPCIVLSWPGHQSLFEKVFN</sequence>
<dbReference type="EMBL" id="CAJVPM010000259">
    <property type="protein sequence ID" value="CAG8439629.1"/>
    <property type="molecule type" value="Genomic_DNA"/>
</dbReference>
<evidence type="ECO:0000313" key="1">
    <source>
        <dbReference type="EMBL" id="CAG8439629.1"/>
    </source>
</evidence>
<proteinExistence type="predicted"/>
<gene>
    <name evidence="1" type="ORF">SCALOS_LOCUS525</name>
</gene>
<dbReference type="Proteomes" id="UP000789860">
    <property type="component" value="Unassembled WGS sequence"/>
</dbReference>
<name>A0ACA9JWI8_9GLOM</name>
<evidence type="ECO:0000313" key="2">
    <source>
        <dbReference type="Proteomes" id="UP000789860"/>
    </source>
</evidence>
<comment type="caution">
    <text evidence="1">The sequence shown here is derived from an EMBL/GenBank/DDBJ whole genome shotgun (WGS) entry which is preliminary data.</text>
</comment>
<accession>A0ACA9JWI8</accession>
<reference evidence="1" key="1">
    <citation type="submission" date="2021-06" db="EMBL/GenBank/DDBJ databases">
        <authorList>
            <person name="Kallberg Y."/>
            <person name="Tangrot J."/>
            <person name="Rosling A."/>
        </authorList>
    </citation>
    <scope>NUCLEOTIDE SEQUENCE</scope>
    <source>
        <strain evidence="1">AU212A</strain>
    </source>
</reference>
<organism evidence="1 2">
    <name type="scientific">Scutellospora calospora</name>
    <dbReference type="NCBI Taxonomy" id="85575"/>
    <lineage>
        <taxon>Eukaryota</taxon>
        <taxon>Fungi</taxon>
        <taxon>Fungi incertae sedis</taxon>
        <taxon>Mucoromycota</taxon>
        <taxon>Glomeromycotina</taxon>
        <taxon>Glomeromycetes</taxon>
        <taxon>Diversisporales</taxon>
        <taxon>Gigasporaceae</taxon>
        <taxon>Scutellospora</taxon>
    </lineage>
</organism>
<keyword evidence="2" id="KW-1185">Reference proteome</keyword>